<gene>
    <name evidence="2" type="ORF">KC19_4G190200</name>
</gene>
<dbReference type="Proteomes" id="UP000822688">
    <property type="component" value="Chromosome 4"/>
</dbReference>
<dbReference type="EMBL" id="CM026424">
    <property type="protein sequence ID" value="KAG0580659.1"/>
    <property type="molecule type" value="Genomic_DNA"/>
</dbReference>
<feature type="region of interest" description="Disordered" evidence="1">
    <location>
        <begin position="67"/>
        <end position="86"/>
    </location>
</feature>
<reference evidence="2" key="1">
    <citation type="submission" date="2020-06" db="EMBL/GenBank/DDBJ databases">
        <title>WGS assembly of Ceratodon purpureus strain R40.</title>
        <authorList>
            <person name="Carey S.B."/>
            <person name="Jenkins J."/>
            <person name="Shu S."/>
            <person name="Lovell J.T."/>
            <person name="Sreedasyam A."/>
            <person name="Maumus F."/>
            <person name="Tiley G.P."/>
            <person name="Fernandez-Pozo N."/>
            <person name="Barry K."/>
            <person name="Chen C."/>
            <person name="Wang M."/>
            <person name="Lipzen A."/>
            <person name="Daum C."/>
            <person name="Saski C.A."/>
            <person name="Payton A.C."/>
            <person name="Mcbreen J.C."/>
            <person name="Conrad R.E."/>
            <person name="Kollar L.M."/>
            <person name="Olsson S."/>
            <person name="Huttunen S."/>
            <person name="Landis J.B."/>
            <person name="Wickett N.J."/>
            <person name="Johnson M.G."/>
            <person name="Rensing S.A."/>
            <person name="Grimwood J."/>
            <person name="Schmutz J."/>
            <person name="Mcdaniel S.F."/>
        </authorList>
    </citation>
    <scope>NUCLEOTIDE SEQUENCE</scope>
    <source>
        <strain evidence="2">R40</strain>
    </source>
</reference>
<sequence>MNKITPMEKRTSILKRDHQRSGLQICSLHLFPRCINKLYNSWSWVHMSRAYEILVVLCFPVLHINSHQPQPSEVDFPSLTGTTLPL</sequence>
<evidence type="ECO:0000313" key="3">
    <source>
        <dbReference type="Proteomes" id="UP000822688"/>
    </source>
</evidence>
<evidence type="ECO:0000313" key="2">
    <source>
        <dbReference type="EMBL" id="KAG0580659.1"/>
    </source>
</evidence>
<name>A0A8T0ICL9_CERPU</name>
<keyword evidence="3" id="KW-1185">Reference proteome</keyword>
<accession>A0A8T0ICL9</accession>
<organism evidence="2 3">
    <name type="scientific">Ceratodon purpureus</name>
    <name type="common">Fire moss</name>
    <name type="synonym">Dicranum purpureum</name>
    <dbReference type="NCBI Taxonomy" id="3225"/>
    <lineage>
        <taxon>Eukaryota</taxon>
        <taxon>Viridiplantae</taxon>
        <taxon>Streptophyta</taxon>
        <taxon>Embryophyta</taxon>
        <taxon>Bryophyta</taxon>
        <taxon>Bryophytina</taxon>
        <taxon>Bryopsida</taxon>
        <taxon>Dicranidae</taxon>
        <taxon>Pseudoditrichales</taxon>
        <taxon>Ditrichaceae</taxon>
        <taxon>Ceratodon</taxon>
    </lineage>
</organism>
<proteinExistence type="predicted"/>
<comment type="caution">
    <text evidence="2">The sequence shown here is derived from an EMBL/GenBank/DDBJ whole genome shotgun (WGS) entry which is preliminary data.</text>
</comment>
<protein>
    <submittedName>
        <fullName evidence="2">Uncharacterized protein</fullName>
    </submittedName>
</protein>
<dbReference type="AlphaFoldDB" id="A0A8T0ICL9"/>
<evidence type="ECO:0000256" key="1">
    <source>
        <dbReference type="SAM" id="MobiDB-lite"/>
    </source>
</evidence>